<keyword evidence="6" id="KW-1003">Cell membrane</keyword>
<comment type="caution">
    <text evidence="6">Lacks conserved residue(s) required for the propagation of feature annotation.</text>
</comment>
<dbReference type="RefSeq" id="WP_284307769.1">
    <property type="nucleotide sequence ID" value="NZ_BSPB01000014.1"/>
</dbReference>
<evidence type="ECO:0000256" key="1">
    <source>
        <dbReference type="ARBA" id="ARBA00004370"/>
    </source>
</evidence>
<evidence type="ECO:0000256" key="6">
    <source>
        <dbReference type="RuleBase" id="RU363076"/>
    </source>
</evidence>
<keyword evidence="4 6" id="KW-1133">Transmembrane helix</keyword>
<dbReference type="PANTHER" id="PTHR23427:SF2">
    <property type="entry name" value="SURFEIT LOCUS PROTEIN 1"/>
    <property type="match status" value="1"/>
</dbReference>
<keyword evidence="3 6" id="KW-0812">Transmembrane</keyword>
<organism evidence="7 8">
    <name type="scientific">Hydrogenophaga electricum</name>
    <dbReference type="NCBI Taxonomy" id="1230953"/>
    <lineage>
        <taxon>Bacteria</taxon>
        <taxon>Pseudomonadati</taxon>
        <taxon>Pseudomonadota</taxon>
        <taxon>Betaproteobacteria</taxon>
        <taxon>Burkholderiales</taxon>
        <taxon>Comamonadaceae</taxon>
        <taxon>Hydrogenophaga</taxon>
    </lineage>
</organism>
<evidence type="ECO:0000256" key="5">
    <source>
        <dbReference type="ARBA" id="ARBA00023136"/>
    </source>
</evidence>
<keyword evidence="8" id="KW-1185">Reference proteome</keyword>
<accession>A0ABQ6C431</accession>
<sequence>MPEPTAPSARFRSARFWLVTLAALVVMVVTASLGRWQLGRAQLKLDLQASIEARGAQPALDTPAVLAVGSTEALLHRQAQLQGQWVAAATVWLENRPMAARSGFIVVTPLRLEGSDRTVLVQRGWVPRDFQDRTRLPALDTPQGMVQVRGRLAPPPSRLFEPGAAAPGPIRQNIELAAYARETGLALLDLSLLQTCDAGDGLLRDWPRFAADVSKHHGYAFQWFGLCALTGLLYVWFQFIAPRRQRHRPAP</sequence>
<protein>
    <recommendedName>
        <fullName evidence="6">SURF1-like protein</fullName>
    </recommendedName>
</protein>
<dbReference type="Proteomes" id="UP001156903">
    <property type="component" value="Unassembled WGS sequence"/>
</dbReference>
<evidence type="ECO:0000256" key="4">
    <source>
        <dbReference type="ARBA" id="ARBA00022989"/>
    </source>
</evidence>
<dbReference type="Pfam" id="PF02104">
    <property type="entry name" value="SURF1"/>
    <property type="match status" value="1"/>
</dbReference>
<comment type="caution">
    <text evidence="7">The sequence shown here is derived from an EMBL/GenBank/DDBJ whole genome shotgun (WGS) entry which is preliminary data.</text>
</comment>
<evidence type="ECO:0000313" key="7">
    <source>
        <dbReference type="EMBL" id="GLS14705.1"/>
    </source>
</evidence>
<comment type="subcellular location">
    <subcellularLocation>
        <location evidence="6">Cell membrane</location>
        <topology evidence="6">Multi-pass membrane protein</topology>
    </subcellularLocation>
    <subcellularLocation>
        <location evidence="1">Membrane</location>
    </subcellularLocation>
</comment>
<reference evidence="8" key="1">
    <citation type="journal article" date="2019" name="Int. J. Syst. Evol. Microbiol.">
        <title>The Global Catalogue of Microorganisms (GCM) 10K type strain sequencing project: providing services to taxonomists for standard genome sequencing and annotation.</title>
        <authorList>
            <consortium name="The Broad Institute Genomics Platform"/>
            <consortium name="The Broad Institute Genome Sequencing Center for Infectious Disease"/>
            <person name="Wu L."/>
            <person name="Ma J."/>
        </authorList>
    </citation>
    <scope>NUCLEOTIDE SEQUENCE [LARGE SCALE GENOMIC DNA]</scope>
    <source>
        <strain evidence="8">NBRC 109341</strain>
    </source>
</reference>
<dbReference type="PANTHER" id="PTHR23427">
    <property type="entry name" value="SURFEIT LOCUS PROTEIN"/>
    <property type="match status" value="1"/>
</dbReference>
<feature type="transmembrane region" description="Helical" evidence="6">
    <location>
        <begin position="220"/>
        <end position="241"/>
    </location>
</feature>
<comment type="similarity">
    <text evidence="2 6">Belongs to the SURF1 family.</text>
</comment>
<dbReference type="InterPro" id="IPR002994">
    <property type="entry name" value="Surf1/Shy1"/>
</dbReference>
<evidence type="ECO:0000256" key="2">
    <source>
        <dbReference type="ARBA" id="ARBA00007165"/>
    </source>
</evidence>
<keyword evidence="5 6" id="KW-0472">Membrane</keyword>
<dbReference type="InterPro" id="IPR045214">
    <property type="entry name" value="Surf1/Surf4"/>
</dbReference>
<dbReference type="PROSITE" id="PS50895">
    <property type="entry name" value="SURF1"/>
    <property type="match status" value="1"/>
</dbReference>
<gene>
    <name evidence="7" type="ORF">GCM10007935_21370</name>
</gene>
<dbReference type="EMBL" id="BSPB01000014">
    <property type="protein sequence ID" value="GLS14705.1"/>
    <property type="molecule type" value="Genomic_DNA"/>
</dbReference>
<evidence type="ECO:0000313" key="8">
    <source>
        <dbReference type="Proteomes" id="UP001156903"/>
    </source>
</evidence>
<name>A0ABQ6C431_9BURK</name>
<evidence type="ECO:0000256" key="3">
    <source>
        <dbReference type="ARBA" id="ARBA00022692"/>
    </source>
</evidence>
<dbReference type="CDD" id="cd06662">
    <property type="entry name" value="SURF1"/>
    <property type="match status" value="1"/>
</dbReference>
<proteinExistence type="inferred from homology"/>